<sequence>MNTHQQETYREENKRISLEQNYEIRYWTSTFHCTKEELCKAVGKVGSSVEAVRRELMR</sequence>
<proteinExistence type="predicted"/>
<evidence type="ECO:0000313" key="1">
    <source>
        <dbReference type="EMBL" id="KAA9340898.1"/>
    </source>
</evidence>
<name>A0A5N1J2C5_9BACT</name>
<dbReference type="InterPro" id="IPR022037">
    <property type="entry name" value="DUF3606"/>
</dbReference>
<gene>
    <name evidence="1" type="ORF">F0P94_05560</name>
</gene>
<dbReference type="EMBL" id="VTWT01000002">
    <property type="protein sequence ID" value="KAA9340898.1"/>
    <property type="molecule type" value="Genomic_DNA"/>
</dbReference>
<dbReference type="Proteomes" id="UP000326570">
    <property type="component" value="Unassembled WGS sequence"/>
</dbReference>
<keyword evidence="2" id="KW-1185">Reference proteome</keyword>
<dbReference type="AlphaFoldDB" id="A0A5N1J2C5"/>
<comment type="caution">
    <text evidence="1">The sequence shown here is derived from an EMBL/GenBank/DDBJ whole genome shotgun (WGS) entry which is preliminary data.</text>
</comment>
<dbReference type="RefSeq" id="WP_150902825.1">
    <property type="nucleotide sequence ID" value="NZ_VTWT01000002.1"/>
</dbReference>
<reference evidence="1 2" key="1">
    <citation type="submission" date="2019-09" db="EMBL/GenBank/DDBJ databases">
        <title>Genome sequence of Adhaeribacter sp. M2.</title>
        <authorList>
            <person name="Srinivasan S."/>
        </authorList>
    </citation>
    <scope>NUCLEOTIDE SEQUENCE [LARGE SCALE GENOMIC DNA]</scope>
    <source>
        <strain evidence="1 2">M2</strain>
    </source>
</reference>
<organism evidence="1 2">
    <name type="scientific">Adhaeribacter soli</name>
    <dbReference type="NCBI Taxonomy" id="2607655"/>
    <lineage>
        <taxon>Bacteria</taxon>
        <taxon>Pseudomonadati</taxon>
        <taxon>Bacteroidota</taxon>
        <taxon>Cytophagia</taxon>
        <taxon>Cytophagales</taxon>
        <taxon>Hymenobacteraceae</taxon>
        <taxon>Adhaeribacter</taxon>
    </lineage>
</organism>
<protein>
    <submittedName>
        <fullName evidence="1">DUF3606 domain-containing protein</fullName>
    </submittedName>
</protein>
<evidence type="ECO:0000313" key="2">
    <source>
        <dbReference type="Proteomes" id="UP000326570"/>
    </source>
</evidence>
<dbReference type="Pfam" id="PF12244">
    <property type="entry name" value="DUF3606"/>
    <property type="match status" value="1"/>
</dbReference>
<accession>A0A5N1J2C5</accession>